<accession>A0A9R1SYJ0</accession>
<dbReference type="RefSeq" id="XP_011299473.1">
    <property type="nucleotide sequence ID" value="XM_011301171.1"/>
</dbReference>
<sequence length="112" mass="14062">MEKFVLKVEKKIEMFMAKYEFHIKEYDQIEKRLMLMCRQCNQRPMTRKRKEQKETLRSKARFHKEHILRNIEAIRAVMTSMRIITRRYLIQRRRRQTREAHRLRNNNQAPED</sequence>
<dbReference type="KEGG" id="fas:105264350"/>
<keyword evidence="1" id="KW-1185">Reference proteome</keyword>
<proteinExistence type="predicted"/>
<dbReference type="GeneID" id="105264350"/>
<evidence type="ECO:0000313" key="1">
    <source>
        <dbReference type="Proteomes" id="UP000694866"/>
    </source>
</evidence>
<protein>
    <submittedName>
        <fullName evidence="2">Uncharacterized protein</fullName>
    </submittedName>
</protein>
<evidence type="ECO:0000313" key="2">
    <source>
        <dbReference type="RefSeq" id="XP_011299473.1"/>
    </source>
</evidence>
<name>A0A9R1SYJ0_9HYME</name>
<dbReference type="AlphaFoldDB" id="A0A9R1SYJ0"/>
<dbReference type="Proteomes" id="UP000694866">
    <property type="component" value="Unplaced"/>
</dbReference>
<reference evidence="2" key="1">
    <citation type="submission" date="2025-08" db="UniProtKB">
        <authorList>
            <consortium name="RefSeq"/>
        </authorList>
    </citation>
    <scope>IDENTIFICATION</scope>
    <source>
        <strain evidence="2">USDA-PBARC FA_bdor</strain>
        <tissue evidence="2">Whole organism</tissue>
    </source>
</reference>
<gene>
    <name evidence="2" type="primary">LOC105264350</name>
</gene>
<organism evidence="1 2">
    <name type="scientific">Fopius arisanus</name>
    <dbReference type="NCBI Taxonomy" id="64838"/>
    <lineage>
        <taxon>Eukaryota</taxon>
        <taxon>Metazoa</taxon>
        <taxon>Ecdysozoa</taxon>
        <taxon>Arthropoda</taxon>
        <taxon>Hexapoda</taxon>
        <taxon>Insecta</taxon>
        <taxon>Pterygota</taxon>
        <taxon>Neoptera</taxon>
        <taxon>Endopterygota</taxon>
        <taxon>Hymenoptera</taxon>
        <taxon>Apocrita</taxon>
        <taxon>Ichneumonoidea</taxon>
        <taxon>Braconidae</taxon>
        <taxon>Opiinae</taxon>
        <taxon>Fopius</taxon>
    </lineage>
</organism>
<dbReference type="OrthoDB" id="10338419at2759"/>